<reference evidence="1 2" key="1">
    <citation type="journal article" date="2016" name="Nat. Commun.">
        <title>Thousands of microbial genomes shed light on interconnected biogeochemical processes in an aquifer system.</title>
        <authorList>
            <person name="Anantharaman K."/>
            <person name="Brown C.T."/>
            <person name="Hug L.A."/>
            <person name="Sharon I."/>
            <person name="Castelle C.J."/>
            <person name="Probst A.J."/>
            <person name="Thomas B.C."/>
            <person name="Singh A."/>
            <person name="Wilkins M.J."/>
            <person name="Karaoz U."/>
            <person name="Brodie E.L."/>
            <person name="Williams K.H."/>
            <person name="Hubbard S.S."/>
            <person name="Banfield J.F."/>
        </authorList>
    </citation>
    <scope>NUCLEOTIDE SEQUENCE [LARGE SCALE GENOMIC DNA]</scope>
</reference>
<dbReference type="AlphaFoldDB" id="A0A1F7I9G8"/>
<accession>A0A1F7I9G8</accession>
<dbReference type="Proteomes" id="UP000177698">
    <property type="component" value="Unassembled WGS sequence"/>
</dbReference>
<protein>
    <submittedName>
        <fullName evidence="1">Uncharacterized protein</fullName>
    </submittedName>
</protein>
<name>A0A1F7I9G8_9BACT</name>
<evidence type="ECO:0000313" key="2">
    <source>
        <dbReference type="Proteomes" id="UP000177698"/>
    </source>
</evidence>
<proteinExistence type="predicted"/>
<gene>
    <name evidence="1" type="ORF">A2954_00125</name>
</gene>
<evidence type="ECO:0000313" key="1">
    <source>
        <dbReference type="EMBL" id="OGK40015.1"/>
    </source>
</evidence>
<sequence length="173" mass="20005">MIEQSFKTIKNILRPLKDKFSGKNKETLDNLQPSNDSLLEWNKAVDLDYQNYTTRFYADPSVENNFILCADYLARMGYISKLAEVISHIGSTQWGQFFTLDSAKKLWLLQTKQKCLRNATVKERNIANSANPNDGKYSQFIEEHMNSANQYFKQYSLVTSQISKLRSSTPLKK</sequence>
<dbReference type="EMBL" id="MGAG01000031">
    <property type="protein sequence ID" value="OGK40015.1"/>
    <property type="molecule type" value="Genomic_DNA"/>
</dbReference>
<organism evidence="1 2">
    <name type="scientific">Candidatus Roizmanbacteria bacterium RIFCSPLOWO2_01_FULL_37_12</name>
    <dbReference type="NCBI Taxonomy" id="1802056"/>
    <lineage>
        <taxon>Bacteria</taxon>
        <taxon>Candidatus Roizmaniibacteriota</taxon>
    </lineage>
</organism>
<comment type="caution">
    <text evidence="1">The sequence shown here is derived from an EMBL/GenBank/DDBJ whole genome shotgun (WGS) entry which is preliminary data.</text>
</comment>